<sequence length="263" mass="30714">MQIIDWILIIIAVIALAVVVFFISRRWKKLLLLDVAAMPKAKIHSQKYKIIEERLQRKTKAVIFGAKKIFRPAQGGTNDFFTHWHGKLKQLESKYKNVRATPKNQEEKEQTRQKIAQLMDKGMQFCKSNNYVEAENVFVDIVRLDPKNAEAYEYLGEIYLHKKEYDHACESLEFAKKIDPKNDRIYYALGQVYQERGSMEEAKDCFKQSVELAPKSPRNISAQLELAFMMKDRLTARQALNQLKEANPENQKIAEFEQRIAQI</sequence>
<protein>
    <submittedName>
        <fullName evidence="3">Uncharacterized protein</fullName>
    </submittedName>
</protein>
<keyword evidence="2" id="KW-1133">Transmembrane helix</keyword>
<dbReference type="PANTHER" id="PTHR12558">
    <property type="entry name" value="CELL DIVISION CYCLE 16,23,27"/>
    <property type="match status" value="1"/>
</dbReference>
<dbReference type="SMART" id="SM00028">
    <property type="entry name" value="TPR"/>
    <property type="match status" value="3"/>
</dbReference>
<proteinExistence type="predicted"/>
<dbReference type="EMBL" id="MHKI01000011">
    <property type="protein sequence ID" value="OGY87150.1"/>
    <property type="molecule type" value="Genomic_DNA"/>
</dbReference>
<keyword evidence="2" id="KW-0472">Membrane</keyword>
<evidence type="ECO:0000313" key="4">
    <source>
        <dbReference type="Proteomes" id="UP000176420"/>
    </source>
</evidence>
<dbReference type="Proteomes" id="UP000176420">
    <property type="component" value="Unassembled WGS sequence"/>
</dbReference>
<reference evidence="3 4" key="1">
    <citation type="journal article" date="2016" name="Nat. Commun.">
        <title>Thousands of microbial genomes shed light on interconnected biogeochemical processes in an aquifer system.</title>
        <authorList>
            <person name="Anantharaman K."/>
            <person name="Brown C.T."/>
            <person name="Hug L.A."/>
            <person name="Sharon I."/>
            <person name="Castelle C.J."/>
            <person name="Probst A.J."/>
            <person name="Thomas B.C."/>
            <person name="Singh A."/>
            <person name="Wilkins M.J."/>
            <person name="Karaoz U."/>
            <person name="Brodie E.L."/>
            <person name="Williams K.H."/>
            <person name="Hubbard S.S."/>
            <person name="Banfield J.F."/>
        </authorList>
    </citation>
    <scope>NUCLEOTIDE SEQUENCE [LARGE SCALE GENOMIC DNA]</scope>
</reference>
<organism evidence="3 4">
    <name type="scientific">Candidatus Kerfeldbacteria bacterium RIFOXYB2_FULL_38_14</name>
    <dbReference type="NCBI Taxonomy" id="1798547"/>
    <lineage>
        <taxon>Bacteria</taxon>
        <taxon>Candidatus Kerfeldiibacteriota</taxon>
    </lineage>
</organism>
<accession>A0A1G2BFU5</accession>
<dbReference type="InterPro" id="IPR019734">
    <property type="entry name" value="TPR_rpt"/>
</dbReference>
<keyword evidence="2" id="KW-0812">Transmembrane</keyword>
<dbReference type="InterPro" id="IPR011990">
    <property type="entry name" value="TPR-like_helical_dom_sf"/>
</dbReference>
<dbReference type="Gene3D" id="1.25.40.10">
    <property type="entry name" value="Tetratricopeptide repeat domain"/>
    <property type="match status" value="1"/>
</dbReference>
<dbReference type="AlphaFoldDB" id="A0A1G2BFU5"/>
<evidence type="ECO:0000313" key="3">
    <source>
        <dbReference type="EMBL" id="OGY87150.1"/>
    </source>
</evidence>
<gene>
    <name evidence="3" type="ORF">A2319_02660</name>
</gene>
<keyword evidence="1" id="KW-0802">TPR repeat</keyword>
<feature type="repeat" description="TPR" evidence="1">
    <location>
        <begin position="149"/>
        <end position="182"/>
    </location>
</feature>
<comment type="caution">
    <text evidence="3">The sequence shown here is derived from an EMBL/GenBank/DDBJ whole genome shotgun (WGS) entry which is preliminary data.</text>
</comment>
<dbReference type="Pfam" id="PF13424">
    <property type="entry name" value="TPR_12"/>
    <property type="match status" value="1"/>
</dbReference>
<name>A0A1G2BFU5_9BACT</name>
<feature type="transmembrane region" description="Helical" evidence="2">
    <location>
        <begin position="6"/>
        <end position="23"/>
    </location>
</feature>
<dbReference type="PROSITE" id="PS50005">
    <property type="entry name" value="TPR"/>
    <property type="match status" value="2"/>
</dbReference>
<dbReference type="PANTHER" id="PTHR12558:SF13">
    <property type="entry name" value="CELL DIVISION CYCLE PROTEIN 27 HOMOLOG"/>
    <property type="match status" value="1"/>
</dbReference>
<evidence type="ECO:0000256" key="1">
    <source>
        <dbReference type="PROSITE-ProRule" id="PRU00339"/>
    </source>
</evidence>
<dbReference type="SUPFAM" id="SSF48452">
    <property type="entry name" value="TPR-like"/>
    <property type="match status" value="1"/>
</dbReference>
<feature type="repeat" description="TPR" evidence="1">
    <location>
        <begin position="183"/>
        <end position="216"/>
    </location>
</feature>
<dbReference type="PROSITE" id="PS50293">
    <property type="entry name" value="TPR_REGION"/>
    <property type="match status" value="1"/>
</dbReference>
<evidence type="ECO:0000256" key="2">
    <source>
        <dbReference type="SAM" id="Phobius"/>
    </source>
</evidence>